<sequence>MQGTNNGGKGGETINRCITAVAMTIAIATIYTGMITEGQMVQGDGLREQIQTVFKHYKPELQITQDAEEPQESLATLVLTTQDGVSGH</sequence>
<dbReference type="RefSeq" id="WP_215618607.1">
    <property type="nucleotide sequence ID" value="NZ_JADOER010000009.1"/>
</dbReference>
<comment type="caution">
    <text evidence="1">The sequence shown here is derived from an EMBL/GenBank/DDBJ whole genome shotgun (WGS) entry which is preliminary data.</text>
</comment>
<reference evidence="1 2" key="1">
    <citation type="journal article" date="2021" name="Mar. Drugs">
        <title>Genome Reduction and Secondary Metabolism of the Marine Sponge-Associated Cyanobacterium Leptothoe.</title>
        <authorList>
            <person name="Konstantinou D."/>
            <person name="Popin R.V."/>
            <person name="Fewer D.P."/>
            <person name="Sivonen K."/>
            <person name="Gkelis S."/>
        </authorList>
    </citation>
    <scope>NUCLEOTIDE SEQUENCE [LARGE SCALE GENOMIC DNA]</scope>
    <source>
        <strain evidence="1 2">TAU-MAC 1615</strain>
    </source>
</reference>
<protein>
    <submittedName>
        <fullName evidence="1">Uncharacterized protein</fullName>
    </submittedName>
</protein>
<name>A0ABS5Y4I1_9CYAN</name>
<evidence type="ECO:0000313" key="1">
    <source>
        <dbReference type="EMBL" id="MBT9312716.1"/>
    </source>
</evidence>
<organism evidence="1 2">
    <name type="scientific">Leptothoe kymatousa TAU-MAC 1615</name>
    <dbReference type="NCBI Taxonomy" id="2364775"/>
    <lineage>
        <taxon>Bacteria</taxon>
        <taxon>Bacillati</taxon>
        <taxon>Cyanobacteriota</taxon>
        <taxon>Cyanophyceae</taxon>
        <taxon>Nodosilineales</taxon>
        <taxon>Cymatolegaceae</taxon>
        <taxon>Leptothoe</taxon>
        <taxon>Leptothoe kymatousa</taxon>
    </lineage>
</organism>
<keyword evidence="2" id="KW-1185">Reference proteome</keyword>
<accession>A0ABS5Y4I1</accession>
<gene>
    <name evidence="1" type="ORF">IXB28_10900</name>
</gene>
<dbReference type="EMBL" id="JADOER010000009">
    <property type="protein sequence ID" value="MBT9312716.1"/>
    <property type="molecule type" value="Genomic_DNA"/>
</dbReference>
<proteinExistence type="predicted"/>
<dbReference type="Proteomes" id="UP001196661">
    <property type="component" value="Unassembled WGS sequence"/>
</dbReference>
<evidence type="ECO:0000313" key="2">
    <source>
        <dbReference type="Proteomes" id="UP001196661"/>
    </source>
</evidence>